<evidence type="ECO:0000256" key="3">
    <source>
        <dbReference type="ARBA" id="ARBA00022801"/>
    </source>
</evidence>
<dbReference type="InterPro" id="IPR011583">
    <property type="entry name" value="Chitinase_II/V-like_cat"/>
</dbReference>
<name>A0ABD3PGQ3_9STRA</name>
<feature type="signal peptide" evidence="9">
    <location>
        <begin position="1"/>
        <end position="28"/>
    </location>
</feature>
<accession>A0ABD3PGQ3</accession>
<comment type="caution">
    <text evidence="6">Lacks conserved residue(s) required for the propagation of feature annotation.</text>
</comment>
<keyword evidence="5 7" id="KW-0326">Glycosidase</keyword>
<evidence type="ECO:0000256" key="1">
    <source>
        <dbReference type="ARBA" id="ARBA00009121"/>
    </source>
</evidence>
<keyword evidence="4 6" id="KW-1015">Disulfide bond</keyword>
<dbReference type="GO" id="GO:0004553">
    <property type="term" value="F:hydrolase activity, hydrolyzing O-glycosyl compounds"/>
    <property type="evidence" value="ECO:0007669"/>
    <property type="project" value="UniProtKB-ARBA"/>
</dbReference>
<evidence type="ECO:0000256" key="5">
    <source>
        <dbReference type="ARBA" id="ARBA00023295"/>
    </source>
</evidence>
<feature type="disulfide bond" evidence="6">
    <location>
        <begin position="31"/>
        <end position="46"/>
    </location>
</feature>
<dbReference type="Pfam" id="PF00187">
    <property type="entry name" value="Chitin_bind_1"/>
    <property type="match status" value="1"/>
</dbReference>
<feature type="disulfide bond" evidence="6">
    <location>
        <begin position="40"/>
        <end position="52"/>
    </location>
</feature>
<feature type="domain" description="Chitin-binding type-2" evidence="10">
    <location>
        <begin position="546"/>
        <end position="600"/>
    </location>
</feature>
<dbReference type="InterPro" id="IPR002557">
    <property type="entry name" value="Chitin-bd_dom"/>
</dbReference>
<dbReference type="SUPFAM" id="SSF57016">
    <property type="entry name" value="Plant lectins/antimicrobial peptides"/>
    <property type="match status" value="1"/>
</dbReference>
<evidence type="ECO:0000256" key="2">
    <source>
        <dbReference type="ARBA" id="ARBA00022669"/>
    </source>
</evidence>
<dbReference type="SUPFAM" id="SSF51445">
    <property type="entry name" value="(Trans)glycosidases"/>
    <property type="match status" value="1"/>
</dbReference>
<evidence type="ECO:0000259" key="11">
    <source>
        <dbReference type="PROSITE" id="PS50941"/>
    </source>
</evidence>
<evidence type="ECO:0000256" key="8">
    <source>
        <dbReference type="SAM" id="MobiDB-lite"/>
    </source>
</evidence>
<dbReference type="Pfam" id="PF01607">
    <property type="entry name" value="CBM_14"/>
    <property type="match status" value="2"/>
</dbReference>
<organism evidence="13 14">
    <name type="scientific">Cyclotella cryptica</name>
    <dbReference type="NCBI Taxonomy" id="29204"/>
    <lineage>
        <taxon>Eukaryota</taxon>
        <taxon>Sar</taxon>
        <taxon>Stramenopiles</taxon>
        <taxon>Ochrophyta</taxon>
        <taxon>Bacillariophyta</taxon>
        <taxon>Coscinodiscophyceae</taxon>
        <taxon>Thalassiosirophycidae</taxon>
        <taxon>Stephanodiscales</taxon>
        <taxon>Stephanodiscaceae</taxon>
        <taxon>Cyclotella</taxon>
    </lineage>
</organism>
<dbReference type="GO" id="GO:0008061">
    <property type="term" value="F:chitin binding"/>
    <property type="evidence" value="ECO:0007669"/>
    <property type="project" value="UniProtKB-UniRule"/>
</dbReference>
<dbReference type="SUPFAM" id="SSF57625">
    <property type="entry name" value="Invertebrate chitin-binding proteins"/>
    <property type="match status" value="2"/>
</dbReference>
<evidence type="ECO:0000256" key="6">
    <source>
        <dbReference type="PROSITE-ProRule" id="PRU00261"/>
    </source>
</evidence>
<feature type="region of interest" description="Disordered" evidence="8">
    <location>
        <begin position="130"/>
        <end position="149"/>
    </location>
</feature>
<feature type="domain" description="GH18" evidence="12">
    <location>
        <begin position="162"/>
        <end position="509"/>
    </location>
</feature>
<feature type="domain" description="Chitin-binding type-1" evidence="11">
    <location>
        <begin position="28"/>
        <end position="70"/>
    </location>
</feature>
<feature type="region of interest" description="Disordered" evidence="8">
    <location>
        <begin position="511"/>
        <end position="537"/>
    </location>
</feature>
<evidence type="ECO:0000259" key="10">
    <source>
        <dbReference type="PROSITE" id="PS50940"/>
    </source>
</evidence>
<dbReference type="InterPro" id="IPR001002">
    <property type="entry name" value="Chitin-bd_1"/>
</dbReference>
<feature type="domain" description="Chitin-binding type-2" evidence="10">
    <location>
        <begin position="623"/>
        <end position="681"/>
    </location>
</feature>
<dbReference type="EMBL" id="JABMIG020000178">
    <property type="protein sequence ID" value="KAL3787268.1"/>
    <property type="molecule type" value="Genomic_DNA"/>
</dbReference>
<evidence type="ECO:0000256" key="4">
    <source>
        <dbReference type="ARBA" id="ARBA00023157"/>
    </source>
</evidence>
<dbReference type="Pfam" id="PF00704">
    <property type="entry name" value="Glyco_hydro_18"/>
    <property type="match status" value="1"/>
</dbReference>
<protein>
    <recommendedName>
        <fullName evidence="15">Chitinase</fullName>
    </recommendedName>
</protein>
<evidence type="ECO:0000256" key="7">
    <source>
        <dbReference type="RuleBase" id="RU000489"/>
    </source>
</evidence>
<reference evidence="13 14" key="1">
    <citation type="journal article" date="2020" name="G3 (Bethesda)">
        <title>Improved Reference Genome for Cyclotella cryptica CCMP332, a Model for Cell Wall Morphogenesis, Salinity Adaptation, and Lipid Production in Diatoms (Bacillariophyta).</title>
        <authorList>
            <person name="Roberts W.R."/>
            <person name="Downey K.M."/>
            <person name="Ruck E.C."/>
            <person name="Traller J.C."/>
            <person name="Alverson A.J."/>
        </authorList>
    </citation>
    <scope>NUCLEOTIDE SEQUENCE [LARGE SCALE GENOMIC DNA]</scope>
    <source>
        <strain evidence="13 14">CCMP332</strain>
    </source>
</reference>
<dbReference type="PROSITE" id="PS01095">
    <property type="entry name" value="GH18_1"/>
    <property type="match status" value="1"/>
</dbReference>
<comment type="similarity">
    <text evidence="1">Belongs to the glycosyl hydrolase 18 family. Chitinase class II subfamily.</text>
</comment>
<dbReference type="InterPro" id="IPR017853">
    <property type="entry name" value="GH"/>
</dbReference>
<dbReference type="PROSITE" id="PS51910">
    <property type="entry name" value="GH18_2"/>
    <property type="match status" value="1"/>
</dbReference>
<dbReference type="Gene3D" id="3.10.50.10">
    <property type="match status" value="1"/>
</dbReference>
<evidence type="ECO:0008006" key="15">
    <source>
        <dbReference type="Google" id="ProtNLM"/>
    </source>
</evidence>
<dbReference type="PROSITE" id="PS50940">
    <property type="entry name" value="CHIT_BIND_II"/>
    <property type="match status" value="2"/>
</dbReference>
<feature type="disulfide bond" evidence="6">
    <location>
        <begin position="45"/>
        <end position="59"/>
    </location>
</feature>
<proteinExistence type="inferred from homology"/>
<sequence>MPISSQNMRSSLFIVSLILTLHDETVEAEQCGIQAGGALCPSIYCCSQYGWCGTTEAYCGPGCQSGPCSTGYVPGAVYNFNYCGVSWFAANDQCSIPCPGGTTAECLAGQICYADCTACPAVLAQSAAPTISPKPTTPAPTRSPTTPRPTPLYTCNTALRNTVNFGYYQSWAIYRSGSCNPLSPGDIDVTSFGYTHLAFAFAGINYQGLIEPYNGSSEFWSMYTAFNSLKASNPGLNTLIAVGGWTFDQSRFVYVSSTSSTRSAFAASVVTFLESNNFDGIDLDWEYPVTRQGTPADYANYPLLCQALRTAFDAAGHTDWLITIATSINPDKLAQGYDMAAMAPHIDWFNVMSYDIHGSWDTVAGANADMPYIQNTLSYIFGLGVPREKLVLGLAAYGRSMTLSSTSCTTDGCPISGAGLTGCHTEAGNLPYFQIDETYVQTGNYDSLILNPISGSMELVTGGNRYFTSYDSPETWGIKYRYGLDNCLRGIMWWAVDLIKQPIDFFEVAPSTSPSASLAPTTETRSPTSRPTTRPTMAPTVKPPCGAGCPVGSNSLLPTLDCLGFYYCVGGSASGVINCPAGTIFDVGIQGCNWAYAVTCQCTSGSVPTTPSPTTQVAAPTSQAMCTACPATTWAMVGAADCSGFYHCINGSPSYFIACPDGTLWSEPIKGCDYPWRTECTCSV</sequence>
<dbReference type="SMART" id="SM00636">
    <property type="entry name" value="Glyco_18"/>
    <property type="match status" value="1"/>
</dbReference>
<feature type="chain" id="PRO_5044833414" description="Chitinase" evidence="9">
    <location>
        <begin position="29"/>
        <end position="684"/>
    </location>
</feature>
<dbReference type="InterPro" id="IPR001223">
    <property type="entry name" value="Glyco_hydro18_cat"/>
</dbReference>
<dbReference type="PROSITE" id="PS00026">
    <property type="entry name" value="CHIT_BIND_I_1"/>
    <property type="match status" value="1"/>
</dbReference>
<dbReference type="AlphaFoldDB" id="A0ABD3PGQ3"/>
<evidence type="ECO:0000259" key="12">
    <source>
        <dbReference type="PROSITE" id="PS51910"/>
    </source>
</evidence>
<dbReference type="Gene3D" id="2.170.140.10">
    <property type="entry name" value="Chitin binding domain"/>
    <property type="match status" value="2"/>
</dbReference>
<dbReference type="InterPro" id="IPR036508">
    <property type="entry name" value="Chitin-bd_dom_sf"/>
</dbReference>
<dbReference type="CDD" id="cd06921">
    <property type="entry name" value="ChtBD1_GH19_hevein"/>
    <property type="match status" value="1"/>
</dbReference>
<dbReference type="PANTHER" id="PTHR11177:SF333">
    <property type="entry name" value="CHITINASE"/>
    <property type="match status" value="1"/>
</dbReference>
<keyword evidence="9" id="KW-0732">Signal</keyword>
<dbReference type="InterPro" id="IPR036861">
    <property type="entry name" value="Endochitinase-like_sf"/>
</dbReference>
<dbReference type="InterPro" id="IPR050314">
    <property type="entry name" value="Glycosyl_Hydrlase_18"/>
</dbReference>
<dbReference type="InterPro" id="IPR001579">
    <property type="entry name" value="Glyco_hydro_18_chit_AS"/>
</dbReference>
<dbReference type="InterPro" id="IPR029070">
    <property type="entry name" value="Chitinase_insertion_sf"/>
</dbReference>
<dbReference type="InterPro" id="IPR018371">
    <property type="entry name" value="Chitin-binding_1_CS"/>
</dbReference>
<dbReference type="Gene3D" id="3.20.20.80">
    <property type="entry name" value="Glycosidases"/>
    <property type="match status" value="1"/>
</dbReference>
<dbReference type="SUPFAM" id="SSF54556">
    <property type="entry name" value="Chitinase insertion domain"/>
    <property type="match status" value="1"/>
</dbReference>
<keyword evidence="2 6" id="KW-0147">Chitin-binding</keyword>
<evidence type="ECO:0000313" key="14">
    <source>
        <dbReference type="Proteomes" id="UP001516023"/>
    </source>
</evidence>
<keyword evidence="14" id="KW-1185">Reference proteome</keyword>
<evidence type="ECO:0000256" key="9">
    <source>
        <dbReference type="SAM" id="SignalP"/>
    </source>
</evidence>
<dbReference type="Gene3D" id="3.30.60.10">
    <property type="entry name" value="Endochitinase-like"/>
    <property type="match status" value="1"/>
</dbReference>
<evidence type="ECO:0000313" key="13">
    <source>
        <dbReference type="EMBL" id="KAL3787268.1"/>
    </source>
</evidence>
<dbReference type="SMART" id="SM00270">
    <property type="entry name" value="ChtBD1"/>
    <property type="match status" value="1"/>
</dbReference>
<dbReference type="GO" id="GO:1901135">
    <property type="term" value="P:carbohydrate derivative metabolic process"/>
    <property type="evidence" value="ECO:0007669"/>
    <property type="project" value="UniProtKB-ARBA"/>
</dbReference>
<comment type="caution">
    <text evidence="13">The sequence shown here is derived from an EMBL/GenBank/DDBJ whole genome shotgun (WGS) entry which is preliminary data.</text>
</comment>
<dbReference type="PROSITE" id="PS50941">
    <property type="entry name" value="CHIT_BIND_I_2"/>
    <property type="match status" value="1"/>
</dbReference>
<dbReference type="PANTHER" id="PTHR11177">
    <property type="entry name" value="CHITINASE"/>
    <property type="match status" value="1"/>
</dbReference>
<dbReference type="Proteomes" id="UP001516023">
    <property type="component" value="Unassembled WGS sequence"/>
</dbReference>
<gene>
    <name evidence="13" type="ORF">HJC23_004142</name>
</gene>
<keyword evidence="3 7" id="KW-0378">Hydrolase</keyword>
<dbReference type="SMART" id="SM00494">
    <property type="entry name" value="ChtBD2"/>
    <property type="match status" value="2"/>
</dbReference>